<dbReference type="GO" id="GO:0004222">
    <property type="term" value="F:metalloendopeptidase activity"/>
    <property type="evidence" value="ECO:0007669"/>
    <property type="project" value="TreeGrafter"/>
</dbReference>
<evidence type="ECO:0000256" key="1">
    <source>
        <dbReference type="SAM" id="Phobius"/>
    </source>
</evidence>
<evidence type="ECO:0000259" key="2">
    <source>
        <dbReference type="Pfam" id="PF01551"/>
    </source>
</evidence>
<dbReference type="InterPro" id="IPR016047">
    <property type="entry name" value="M23ase_b-sheet_dom"/>
</dbReference>
<protein>
    <submittedName>
        <fullName evidence="3">Murein DD-endopeptidase MepM and murein hydrolase activator NlpD, contain LysM domain</fullName>
    </submittedName>
</protein>
<sequence>MASTKTKCTVIIVDPKKGQSRSINISSPHIYNLKYYIGLLAFVLVVLITVCATLYTSAKLREQERISLVSTVRDLQQQLPKPTDTLDAKDYVQRIEAKLYKINEYLKKRGVKGFTQDAVGGDEHKELRLAPLEYYSLYDQYLEQVFEGLTYTPTGFPAKPELTSAYGYRSNPFHGGGGEFHAGIDFRGRKGDLVRSTASGEVTYAGRNGGYGICIQLKHKNGYETLYGHLSKCLVKEGEKIVAGQVIGQVGSTGRSTGSHLHYEVRKNGKPINPINFLRLD</sequence>
<dbReference type="Gene3D" id="2.70.70.10">
    <property type="entry name" value="Glucose Permease (Domain IIA)"/>
    <property type="match status" value="1"/>
</dbReference>
<feature type="transmembrane region" description="Helical" evidence="1">
    <location>
        <begin position="35"/>
        <end position="55"/>
    </location>
</feature>
<name>A0A1H7NV79_9SPHI</name>
<dbReference type="Proteomes" id="UP000198916">
    <property type="component" value="Unassembled WGS sequence"/>
</dbReference>
<keyword evidence="1" id="KW-0812">Transmembrane</keyword>
<feature type="domain" description="M23ase beta-sheet core" evidence="2">
    <location>
        <begin position="180"/>
        <end position="274"/>
    </location>
</feature>
<dbReference type="STRING" id="332977.SAMN05421740_104102"/>
<dbReference type="SUPFAM" id="SSF51261">
    <property type="entry name" value="Duplicated hybrid motif"/>
    <property type="match status" value="1"/>
</dbReference>
<dbReference type="InterPro" id="IPR011055">
    <property type="entry name" value="Dup_hybrid_motif"/>
</dbReference>
<reference evidence="4" key="1">
    <citation type="submission" date="2016-10" db="EMBL/GenBank/DDBJ databases">
        <authorList>
            <person name="Varghese N."/>
            <person name="Submissions S."/>
        </authorList>
    </citation>
    <scope>NUCLEOTIDE SEQUENCE [LARGE SCALE GENOMIC DNA]</scope>
    <source>
        <strain evidence="4">Jip14</strain>
    </source>
</reference>
<proteinExistence type="predicted"/>
<dbReference type="Pfam" id="PF01551">
    <property type="entry name" value="Peptidase_M23"/>
    <property type="match status" value="1"/>
</dbReference>
<keyword evidence="4" id="KW-1185">Reference proteome</keyword>
<dbReference type="InterPro" id="IPR050570">
    <property type="entry name" value="Cell_wall_metabolism_enzyme"/>
</dbReference>
<dbReference type="AlphaFoldDB" id="A0A1H7NV79"/>
<organism evidence="3 4">
    <name type="scientific">Parapedobacter koreensis</name>
    <dbReference type="NCBI Taxonomy" id="332977"/>
    <lineage>
        <taxon>Bacteria</taxon>
        <taxon>Pseudomonadati</taxon>
        <taxon>Bacteroidota</taxon>
        <taxon>Sphingobacteriia</taxon>
        <taxon>Sphingobacteriales</taxon>
        <taxon>Sphingobacteriaceae</taxon>
        <taxon>Parapedobacter</taxon>
    </lineage>
</organism>
<dbReference type="RefSeq" id="WP_090605618.1">
    <property type="nucleotide sequence ID" value="NZ_FNZR01000004.1"/>
</dbReference>
<dbReference type="CDD" id="cd12797">
    <property type="entry name" value="M23_peptidase"/>
    <property type="match status" value="1"/>
</dbReference>
<dbReference type="EMBL" id="FNZR01000004">
    <property type="protein sequence ID" value="SEL26915.1"/>
    <property type="molecule type" value="Genomic_DNA"/>
</dbReference>
<evidence type="ECO:0000313" key="4">
    <source>
        <dbReference type="Proteomes" id="UP000198916"/>
    </source>
</evidence>
<keyword evidence="1" id="KW-1133">Transmembrane helix</keyword>
<dbReference type="FunFam" id="2.70.70.10:FF:000006">
    <property type="entry name" value="M23 family peptidase"/>
    <property type="match status" value="1"/>
</dbReference>
<evidence type="ECO:0000313" key="3">
    <source>
        <dbReference type="EMBL" id="SEL26915.1"/>
    </source>
</evidence>
<keyword evidence="1" id="KW-0472">Membrane</keyword>
<dbReference type="PANTHER" id="PTHR21666">
    <property type="entry name" value="PEPTIDASE-RELATED"/>
    <property type="match status" value="1"/>
</dbReference>
<keyword evidence="3" id="KW-0378">Hydrolase</keyword>
<dbReference type="OrthoDB" id="9810477at2"/>
<accession>A0A1H7NV79</accession>
<gene>
    <name evidence="3" type="ORF">SAMN05421740_104102</name>
</gene>
<dbReference type="PANTHER" id="PTHR21666:SF270">
    <property type="entry name" value="MUREIN HYDROLASE ACTIVATOR ENVC"/>
    <property type="match status" value="1"/>
</dbReference>